<dbReference type="Proteomes" id="UP001483337">
    <property type="component" value="Chromosome"/>
</dbReference>
<organism evidence="2 3">
    <name type="scientific">Okeanomitos corallinicola TIOX110</name>
    <dbReference type="NCBI Taxonomy" id="3133117"/>
    <lineage>
        <taxon>Bacteria</taxon>
        <taxon>Bacillati</taxon>
        <taxon>Cyanobacteriota</taxon>
        <taxon>Cyanophyceae</taxon>
        <taxon>Nostocales</taxon>
        <taxon>Aphanizomenonaceae</taxon>
        <taxon>Okeanomitos</taxon>
    </lineage>
</organism>
<evidence type="ECO:0000313" key="2">
    <source>
        <dbReference type="EMBL" id="WZB87988.1"/>
    </source>
</evidence>
<dbReference type="Pfam" id="PF01850">
    <property type="entry name" value="PIN"/>
    <property type="match status" value="1"/>
</dbReference>
<evidence type="ECO:0000313" key="3">
    <source>
        <dbReference type="Proteomes" id="UP001483337"/>
    </source>
</evidence>
<dbReference type="PANTHER" id="PTHR36173">
    <property type="entry name" value="RIBONUCLEASE VAPC16-RELATED"/>
    <property type="match status" value="1"/>
</dbReference>
<keyword evidence="3" id="KW-1185">Reference proteome</keyword>
<name>A0ABZ2UX71_9CYAN</name>
<dbReference type="InterPro" id="IPR002716">
    <property type="entry name" value="PIN_dom"/>
</dbReference>
<dbReference type="RefSeq" id="WP_353930897.1">
    <property type="nucleotide sequence ID" value="NZ_CP150886.1"/>
</dbReference>
<reference evidence="2 3" key="1">
    <citation type="submission" date="2024-04" db="EMBL/GenBank/DDBJ databases">
        <title>Okeanomitos corallinicola gen. &amp; sp. nov. (Nostocales, Cyanobacteria), a new toxic marine heterocyst-forming cyanobacterium from a coral reef.</title>
        <authorList>
            <person name="Li H."/>
            <person name="Li R."/>
            <person name="Kang J."/>
            <person name="Hii K.S."/>
            <person name="Mohamed H.F."/>
            <person name="Xu X."/>
            <person name="Luo Z."/>
        </authorList>
    </citation>
    <scope>NUCLEOTIDE SEQUENCE [LARGE SCALE GENOMIC DNA]</scope>
    <source>
        <strain evidence="2 3">TIOX110</strain>
    </source>
</reference>
<dbReference type="EMBL" id="CP150886">
    <property type="protein sequence ID" value="WZB87988.1"/>
    <property type="molecule type" value="Genomic_DNA"/>
</dbReference>
<dbReference type="InterPro" id="IPR029060">
    <property type="entry name" value="PIN-like_dom_sf"/>
</dbReference>
<protein>
    <submittedName>
        <fullName evidence="2">Type II toxin-antitoxin system VapC family toxin</fullName>
    </submittedName>
</protein>
<proteinExistence type="predicted"/>
<dbReference type="SUPFAM" id="SSF88723">
    <property type="entry name" value="PIN domain-like"/>
    <property type="match status" value="1"/>
</dbReference>
<dbReference type="CDD" id="cd09872">
    <property type="entry name" value="PIN_Sll0205-like"/>
    <property type="match status" value="1"/>
</dbReference>
<dbReference type="Gene3D" id="3.40.50.1010">
    <property type="entry name" value="5'-nuclease"/>
    <property type="match status" value="1"/>
</dbReference>
<dbReference type="InterPro" id="IPR041705">
    <property type="entry name" value="PIN_Sll0205"/>
</dbReference>
<sequence length="134" mass="15326">MKLLLDTQCFLWWFAEPERLNEEVISHIADESNELWFSVASVWEMGIKVAIGKLPLPEPLDSYVSSRMTKLGVKSLEITTSHALRTVVLPLHHRDPFDRMIIAQAQMESMMVVTADSMFKDYQDTTILWAGNKG</sequence>
<evidence type="ECO:0000259" key="1">
    <source>
        <dbReference type="Pfam" id="PF01850"/>
    </source>
</evidence>
<feature type="domain" description="PIN" evidence="1">
    <location>
        <begin position="4"/>
        <end position="122"/>
    </location>
</feature>
<accession>A0ABZ2UX71</accession>
<dbReference type="InterPro" id="IPR052919">
    <property type="entry name" value="TA_system_RNase"/>
</dbReference>
<dbReference type="PANTHER" id="PTHR36173:SF2">
    <property type="entry name" value="RIBONUCLEASE VAPC16"/>
    <property type="match status" value="1"/>
</dbReference>
<gene>
    <name evidence="2" type="ORF">WJM97_21985</name>
</gene>